<proteinExistence type="predicted"/>
<gene>
    <name evidence="1" type="ORF">CDAR_585651</name>
</gene>
<dbReference type="AlphaFoldDB" id="A0AAV4TKX5"/>
<dbReference type="Proteomes" id="UP001054837">
    <property type="component" value="Unassembled WGS sequence"/>
</dbReference>
<name>A0AAV4TKX5_9ARAC</name>
<keyword evidence="2" id="KW-1185">Reference proteome</keyword>
<evidence type="ECO:0000313" key="2">
    <source>
        <dbReference type="Proteomes" id="UP001054837"/>
    </source>
</evidence>
<evidence type="ECO:0000313" key="1">
    <source>
        <dbReference type="EMBL" id="GIY46394.1"/>
    </source>
</evidence>
<sequence length="110" mass="12095">MATVHKTVSIICQQSSTSDGKANSEAHQQTKAVGVGACLPSFAYLIGGGPWSHLKAQHVTYCQRSSTSLSECVFVIAKFLFSARNRPPCLRRVCLFLFLCLSRKLMGMRQ</sequence>
<organism evidence="1 2">
    <name type="scientific">Caerostris darwini</name>
    <dbReference type="NCBI Taxonomy" id="1538125"/>
    <lineage>
        <taxon>Eukaryota</taxon>
        <taxon>Metazoa</taxon>
        <taxon>Ecdysozoa</taxon>
        <taxon>Arthropoda</taxon>
        <taxon>Chelicerata</taxon>
        <taxon>Arachnida</taxon>
        <taxon>Araneae</taxon>
        <taxon>Araneomorphae</taxon>
        <taxon>Entelegynae</taxon>
        <taxon>Araneoidea</taxon>
        <taxon>Araneidae</taxon>
        <taxon>Caerostris</taxon>
    </lineage>
</organism>
<accession>A0AAV4TKX5</accession>
<protein>
    <submittedName>
        <fullName evidence="1">Uncharacterized protein</fullName>
    </submittedName>
</protein>
<reference evidence="1 2" key="1">
    <citation type="submission" date="2021-06" db="EMBL/GenBank/DDBJ databases">
        <title>Caerostris darwini draft genome.</title>
        <authorList>
            <person name="Kono N."/>
            <person name="Arakawa K."/>
        </authorList>
    </citation>
    <scope>NUCLEOTIDE SEQUENCE [LARGE SCALE GENOMIC DNA]</scope>
</reference>
<comment type="caution">
    <text evidence="1">The sequence shown here is derived from an EMBL/GenBank/DDBJ whole genome shotgun (WGS) entry which is preliminary data.</text>
</comment>
<dbReference type="EMBL" id="BPLQ01009763">
    <property type="protein sequence ID" value="GIY46394.1"/>
    <property type="molecule type" value="Genomic_DNA"/>
</dbReference>